<accession>A0ABQ4FLG3</accession>
<keyword evidence="2" id="KW-1185">Reference proteome</keyword>
<comment type="caution">
    <text evidence="1">The sequence shown here is derived from an EMBL/GenBank/DDBJ whole genome shotgun (WGS) entry which is preliminary data.</text>
</comment>
<reference evidence="1 2" key="1">
    <citation type="submission" date="2021-01" db="EMBL/GenBank/DDBJ databases">
        <title>Whole genome shotgun sequence of Microbispora amethystogenes NBRC 101907.</title>
        <authorList>
            <person name="Komaki H."/>
            <person name="Tamura T."/>
        </authorList>
    </citation>
    <scope>NUCLEOTIDE SEQUENCE [LARGE SCALE GENOMIC DNA]</scope>
    <source>
        <strain evidence="1 2">NBRC 101907</strain>
    </source>
</reference>
<organism evidence="1 2">
    <name type="scientific">Microbispora amethystogenes</name>
    <dbReference type="NCBI Taxonomy" id="1427754"/>
    <lineage>
        <taxon>Bacteria</taxon>
        <taxon>Bacillati</taxon>
        <taxon>Actinomycetota</taxon>
        <taxon>Actinomycetes</taxon>
        <taxon>Streptosporangiales</taxon>
        <taxon>Streptosporangiaceae</taxon>
        <taxon>Microbispora</taxon>
    </lineage>
</organism>
<dbReference type="EMBL" id="BOOB01000047">
    <property type="protein sequence ID" value="GIH35633.1"/>
    <property type="molecule type" value="Genomic_DNA"/>
</dbReference>
<evidence type="ECO:0000313" key="1">
    <source>
        <dbReference type="EMBL" id="GIH35633.1"/>
    </source>
</evidence>
<sequence length="63" mass="6220">MRGSTPGARALLTARSRCSTEIRAGFTKDGKSGVLRAADAGPAADSLAAATTAAPMNSGAVRT</sequence>
<name>A0ABQ4FLG3_9ACTN</name>
<proteinExistence type="predicted"/>
<dbReference type="Proteomes" id="UP000651728">
    <property type="component" value="Unassembled WGS sequence"/>
</dbReference>
<evidence type="ECO:0000313" key="2">
    <source>
        <dbReference type="Proteomes" id="UP000651728"/>
    </source>
</evidence>
<protein>
    <submittedName>
        <fullName evidence="1">Uncharacterized protein</fullName>
    </submittedName>
</protein>
<gene>
    <name evidence="1" type="ORF">Mam01_57970</name>
</gene>